<evidence type="ECO:0000313" key="2">
    <source>
        <dbReference type="Proteomes" id="UP001189429"/>
    </source>
</evidence>
<proteinExistence type="predicted"/>
<accession>A0ABN9RRF5</accession>
<protein>
    <submittedName>
        <fullName evidence="1">Uncharacterized protein</fullName>
    </submittedName>
</protein>
<dbReference type="EMBL" id="CAUYUJ010007746">
    <property type="protein sequence ID" value="CAK0821843.1"/>
    <property type="molecule type" value="Genomic_DNA"/>
</dbReference>
<evidence type="ECO:0000313" key="1">
    <source>
        <dbReference type="EMBL" id="CAK0821843.1"/>
    </source>
</evidence>
<name>A0ABN9RRF5_9DINO</name>
<gene>
    <name evidence="1" type="ORF">PCOR1329_LOCUS22993</name>
</gene>
<feature type="non-terminal residue" evidence="1">
    <location>
        <position position="208"/>
    </location>
</feature>
<comment type="caution">
    <text evidence="1">The sequence shown here is derived from an EMBL/GenBank/DDBJ whole genome shotgun (WGS) entry which is preliminary data.</text>
</comment>
<keyword evidence="2" id="KW-1185">Reference proteome</keyword>
<reference evidence="1" key="1">
    <citation type="submission" date="2023-10" db="EMBL/GenBank/DDBJ databases">
        <authorList>
            <person name="Chen Y."/>
            <person name="Shah S."/>
            <person name="Dougan E. K."/>
            <person name="Thang M."/>
            <person name="Chan C."/>
        </authorList>
    </citation>
    <scope>NUCLEOTIDE SEQUENCE [LARGE SCALE GENOMIC DNA]</scope>
</reference>
<dbReference type="Proteomes" id="UP001189429">
    <property type="component" value="Unassembled WGS sequence"/>
</dbReference>
<organism evidence="1 2">
    <name type="scientific">Prorocentrum cordatum</name>
    <dbReference type="NCBI Taxonomy" id="2364126"/>
    <lineage>
        <taxon>Eukaryota</taxon>
        <taxon>Sar</taxon>
        <taxon>Alveolata</taxon>
        <taxon>Dinophyceae</taxon>
        <taxon>Prorocentrales</taxon>
        <taxon>Prorocentraceae</taxon>
        <taxon>Prorocentrum</taxon>
    </lineage>
</organism>
<sequence>MPRKASGYSREVACAPIDFSRSAKLYPVLSIGSKQGSNETSAVACVAPPLPDRAPGPLVLLAILRGATAPSLAMLADLSCPHLLLDRCQTGLRMQGLMSRMPGLFFPGVPAPEPAIVSAESESIPDSNKVEPWGATKDLLESYSRAHVISCLGHRLRGADAEAASSRCFERGWKPYWTDAATTVAGDASAGVATSVKSRPGLQSMEGG</sequence>